<evidence type="ECO:0000259" key="2">
    <source>
        <dbReference type="Pfam" id="PF13193"/>
    </source>
</evidence>
<dbReference type="Pfam" id="PF00501">
    <property type="entry name" value="AMP-binding"/>
    <property type="match status" value="1"/>
</dbReference>
<feature type="domain" description="AMP-binding enzyme C-terminal" evidence="2">
    <location>
        <begin position="418"/>
        <end position="486"/>
    </location>
</feature>
<dbReference type="Proteomes" id="UP000319818">
    <property type="component" value="Unassembled WGS sequence"/>
</dbReference>
<comment type="caution">
    <text evidence="3">The sequence shown here is derived from an EMBL/GenBank/DDBJ whole genome shotgun (WGS) entry which is preliminary data.</text>
</comment>
<keyword evidence="3" id="KW-0436">Ligase</keyword>
<dbReference type="OrthoDB" id="5240965at2"/>
<sequence>MPDLLQQILGAADAHGPAPALTGPRGTTLTHARLGARVRAVAHRLRAAGFGPGERLLFSVRPSPDAIVLALGTVAAGGTVVFVDPGAGGELFAARVALVEPRWAAAESVLYAASAPGPLRALARRRGVLLPDFGALPVRHVRTGYWLPGVPRRAIPLRALTRPVARPDPVPPAPDQDAAIVPTAGTTAAPKAVVHTRGSLGAALDVLATRCELAPGTRVHTDQLLLGLPALVAGAHWTMPPYGFAPAARPAELARGLDGATHTFLVPADLAAVLDAVERGDVALPSSLRQVLLGAAPVLPPLLRRATALLPGVEFLAVYGMTEILPVAIATAAEKLAYAGPGDLVGAPLKDVAARVDERGELHVSGPNLARGYAGGPEFTEHATGDLARLSADRIVLVGRAKDMIIRGSTNIYPGLYEPAVASLPGVAAALMVGVPDEIGDERVVLALVPAPDAGRDLAGRVRAALPSLIDSAALPDEVVVLDAMPVAGRTRKPDRRAVREMFR</sequence>
<dbReference type="GO" id="GO:0031956">
    <property type="term" value="F:medium-chain fatty acid-CoA ligase activity"/>
    <property type="evidence" value="ECO:0007669"/>
    <property type="project" value="TreeGrafter"/>
</dbReference>
<dbReference type="SUPFAM" id="SSF56801">
    <property type="entry name" value="Acetyl-CoA synthetase-like"/>
    <property type="match status" value="1"/>
</dbReference>
<dbReference type="Pfam" id="PF13193">
    <property type="entry name" value="AMP-binding_C"/>
    <property type="match status" value="1"/>
</dbReference>
<dbReference type="RefSeq" id="WP_142105564.1">
    <property type="nucleotide sequence ID" value="NZ_VFPH01000002.1"/>
</dbReference>
<dbReference type="InterPro" id="IPR045851">
    <property type="entry name" value="AMP-bd_C_sf"/>
</dbReference>
<evidence type="ECO:0000313" key="3">
    <source>
        <dbReference type="EMBL" id="TQM38907.1"/>
    </source>
</evidence>
<name>A0A543FYJ7_9PSEU</name>
<dbReference type="InterPro" id="IPR000873">
    <property type="entry name" value="AMP-dep_synth/lig_dom"/>
</dbReference>
<dbReference type="CDD" id="cd04433">
    <property type="entry name" value="AFD_class_I"/>
    <property type="match status" value="1"/>
</dbReference>
<evidence type="ECO:0000313" key="4">
    <source>
        <dbReference type="Proteomes" id="UP000319818"/>
    </source>
</evidence>
<organism evidence="3 4">
    <name type="scientific">Pseudonocardia cypriaca</name>
    <dbReference type="NCBI Taxonomy" id="882449"/>
    <lineage>
        <taxon>Bacteria</taxon>
        <taxon>Bacillati</taxon>
        <taxon>Actinomycetota</taxon>
        <taxon>Actinomycetes</taxon>
        <taxon>Pseudonocardiales</taxon>
        <taxon>Pseudonocardiaceae</taxon>
        <taxon>Pseudonocardia</taxon>
    </lineage>
</organism>
<dbReference type="Gene3D" id="3.40.50.12780">
    <property type="entry name" value="N-terminal domain of ligase-like"/>
    <property type="match status" value="1"/>
</dbReference>
<protein>
    <submittedName>
        <fullName evidence="3">Acyl-CoA synthetase (AMP-forming)/AMP-acid ligase II</fullName>
    </submittedName>
</protein>
<dbReference type="GO" id="GO:0006631">
    <property type="term" value="P:fatty acid metabolic process"/>
    <property type="evidence" value="ECO:0007669"/>
    <property type="project" value="TreeGrafter"/>
</dbReference>
<dbReference type="Gene3D" id="3.30.300.30">
    <property type="match status" value="1"/>
</dbReference>
<feature type="domain" description="AMP-dependent synthetase/ligase" evidence="1">
    <location>
        <begin position="12"/>
        <end position="373"/>
    </location>
</feature>
<dbReference type="AlphaFoldDB" id="A0A543FYJ7"/>
<proteinExistence type="predicted"/>
<evidence type="ECO:0000259" key="1">
    <source>
        <dbReference type="Pfam" id="PF00501"/>
    </source>
</evidence>
<dbReference type="PANTHER" id="PTHR43201:SF32">
    <property type="entry name" value="2-SUCCINYLBENZOATE--COA LIGASE, CHLOROPLASTIC_PEROXISOMAL"/>
    <property type="match status" value="1"/>
</dbReference>
<gene>
    <name evidence="3" type="ORF">FB388_6155</name>
</gene>
<reference evidence="3 4" key="1">
    <citation type="submission" date="2019-06" db="EMBL/GenBank/DDBJ databases">
        <title>Sequencing the genomes of 1000 actinobacteria strains.</title>
        <authorList>
            <person name="Klenk H.-P."/>
        </authorList>
    </citation>
    <scope>NUCLEOTIDE SEQUENCE [LARGE SCALE GENOMIC DNA]</scope>
    <source>
        <strain evidence="3 4">DSM 45511</strain>
    </source>
</reference>
<accession>A0A543FYJ7</accession>
<dbReference type="InterPro" id="IPR025110">
    <property type="entry name" value="AMP-bd_C"/>
</dbReference>
<dbReference type="EMBL" id="VFPH01000002">
    <property type="protein sequence ID" value="TQM38907.1"/>
    <property type="molecule type" value="Genomic_DNA"/>
</dbReference>
<dbReference type="InterPro" id="IPR042099">
    <property type="entry name" value="ANL_N_sf"/>
</dbReference>
<dbReference type="PANTHER" id="PTHR43201">
    <property type="entry name" value="ACYL-COA SYNTHETASE"/>
    <property type="match status" value="1"/>
</dbReference>
<keyword evidence="4" id="KW-1185">Reference proteome</keyword>